<feature type="domain" description="HAMP" evidence="8">
    <location>
        <begin position="307"/>
        <end position="360"/>
    </location>
</feature>
<dbReference type="GO" id="GO:0016020">
    <property type="term" value="C:membrane"/>
    <property type="evidence" value="ECO:0007669"/>
    <property type="project" value="UniProtKB-SubCell"/>
</dbReference>
<keyword evidence="4" id="KW-0807">Transducer</keyword>
<dbReference type="GO" id="GO:0004888">
    <property type="term" value="F:transmembrane signaling receptor activity"/>
    <property type="evidence" value="ECO:0007669"/>
    <property type="project" value="InterPro"/>
</dbReference>
<evidence type="ECO:0000256" key="1">
    <source>
        <dbReference type="ARBA" id="ARBA00004370"/>
    </source>
</evidence>
<dbReference type="Gene3D" id="3.30.450.20">
    <property type="entry name" value="PAS domain"/>
    <property type="match status" value="1"/>
</dbReference>
<evidence type="ECO:0000256" key="6">
    <source>
        <dbReference type="SAM" id="Phobius"/>
    </source>
</evidence>
<dbReference type="InterPro" id="IPR003660">
    <property type="entry name" value="HAMP_dom"/>
</dbReference>
<dbReference type="InterPro" id="IPR004090">
    <property type="entry name" value="Chemotax_Me-accpt_rcpt"/>
</dbReference>
<evidence type="ECO:0000259" key="7">
    <source>
        <dbReference type="PROSITE" id="PS50111"/>
    </source>
</evidence>
<dbReference type="InterPro" id="IPR029150">
    <property type="entry name" value="dCache_3"/>
</dbReference>
<feature type="domain" description="Methyl-accepting transducer" evidence="7">
    <location>
        <begin position="445"/>
        <end position="674"/>
    </location>
</feature>
<dbReference type="PROSITE" id="PS50885">
    <property type="entry name" value="HAMP"/>
    <property type="match status" value="2"/>
</dbReference>
<keyword evidence="2" id="KW-0145">Chemotaxis</keyword>
<feature type="domain" description="HAMP" evidence="8">
    <location>
        <begin position="388"/>
        <end position="440"/>
    </location>
</feature>
<dbReference type="RefSeq" id="WP_075627947.1">
    <property type="nucleotide sequence ID" value="NZ_FOAM01000019.1"/>
</dbReference>
<dbReference type="Pfam" id="PF00015">
    <property type="entry name" value="MCPsignal"/>
    <property type="match status" value="1"/>
</dbReference>
<dbReference type="SUPFAM" id="SSF103190">
    <property type="entry name" value="Sensory domain-like"/>
    <property type="match status" value="2"/>
</dbReference>
<dbReference type="Pfam" id="PF14827">
    <property type="entry name" value="dCache_3"/>
    <property type="match status" value="1"/>
</dbReference>
<comment type="subcellular location">
    <subcellularLocation>
        <location evidence="1">Membrane</location>
    </subcellularLocation>
</comment>
<dbReference type="SMART" id="SM00304">
    <property type="entry name" value="HAMP"/>
    <property type="match status" value="2"/>
</dbReference>
<evidence type="ECO:0000313" key="9">
    <source>
        <dbReference type="EMBL" id="OLP59752.1"/>
    </source>
</evidence>
<comment type="caution">
    <text evidence="9">The sequence shown here is derived from an EMBL/GenBank/DDBJ whole genome shotgun (WGS) entry which is preliminary data.</text>
</comment>
<dbReference type="GO" id="GO:0007165">
    <property type="term" value="P:signal transduction"/>
    <property type="evidence" value="ECO:0007669"/>
    <property type="project" value="UniProtKB-KW"/>
</dbReference>
<protein>
    <submittedName>
        <fullName evidence="9">Chemotaxis protein</fullName>
    </submittedName>
</protein>
<evidence type="ECO:0000313" key="10">
    <source>
        <dbReference type="Proteomes" id="UP000186364"/>
    </source>
</evidence>
<feature type="transmembrane region" description="Helical" evidence="6">
    <location>
        <begin position="283"/>
        <end position="306"/>
    </location>
</feature>
<dbReference type="Gene3D" id="1.10.287.950">
    <property type="entry name" value="Methyl-accepting chemotaxis protein"/>
    <property type="match status" value="1"/>
</dbReference>
<dbReference type="PRINTS" id="PR00260">
    <property type="entry name" value="CHEMTRNSDUCR"/>
</dbReference>
<keyword evidence="6" id="KW-0812">Transmembrane</keyword>
<dbReference type="AlphaFoldDB" id="A0A1Q9AWA1"/>
<dbReference type="GO" id="GO:0006935">
    <property type="term" value="P:chemotaxis"/>
    <property type="evidence" value="ECO:0007669"/>
    <property type="project" value="UniProtKB-KW"/>
</dbReference>
<dbReference type="FunFam" id="1.10.287.950:FF:000001">
    <property type="entry name" value="Methyl-accepting chemotaxis sensory transducer"/>
    <property type="match status" value="1"/>
</dbReference>
<dbReference type="OrthoDB" id="1776073at2"/>
<dbReference type="SUPFAM" id="SSF58104">
    <property type="entry name" value="Methyl-accepting chemotaxis protein (MCP) signaling domain"/>
    <property type="match status" value="1"/>
</dbReference>
<dbReference type="PANTHER" id="PTHR43531:SF11">
    <property type="entry name" value="METHYL-ACCEPTING CHEMOTAXIS PROTEIN 3"/>
    <property type="match status" value="1"/>
</dbReference>
<dbReference type="SUPFAM" id="SSF158472">
    <property type="entry name" value="HAMP domain-like"/>
    <property type="match status" value="1"/>
</dbReference>
<dbReference type="SMART" id="SM00283">
    <property type="entry name" value="MA"/>
    <property type="match status" value="1"/>
</dbReference>
<feature type="region of interest" description="Disordered" evidence="5">
    <location>
        <begin position="444"/>
        <end position="471"/>
    </location>
</feature>
<dbReference type="Gene3D" id="6.10.340.10">
    <property type="match status" value="1"/>
</dbReference>
<organism evidence="9 10">
    <name type="scientific">Xaviernesmea oryzae</name>
    <dbReference type="NCBI Taxonomy" id="464029"/>
    <lineage>
        <taxon>Bacteria</taxon>
        <taxon>Pseudomonadati</taxon>
        <taxon>Pseudomonadota</taxon>
        <taxon>Alphaproteobacteria</taxon>
        <taxon>Hyphomicrobiales</taxon>
        <taxon>Rhizobiaceae</taxon>
        <taxon>Rhizobium/Agrobacterium group</taxon>
        <taxon>Xaviernesmea</taxon>
    </lineage>
</organism>
<dbReference type="InterPro" id="IPR004089">
    <property type="entry name" value="MCPsignal_dom"/>
</dbReference>
<evidence type="ECO:0000256" key="4">
    <source>
        <dbReference type="PROSITE-ProRule" id="PRU00284"/>
    </source>
</evidence>
<evidence type="ECO:0000256" key="2">
    <source>
        <dbReference type="ARBA" id="ARBA00022500"/>
    </source>
</evidence>
<gene>
    <name evidence="9" type="ORF">BJF93_21790</name>
</gene>
<reference evidence="9 10" key="1">
    <citation type="submission" date="2016-09" db="EMBL/GenBank/DDBJ databases">
        <title>Rhizobium sp. nov., a novel species isolated from the rice rhizosphere.</title>
        <authorList>
            <person name="Zhao J."/>
            <person name="Zhang X."/>
        </authorList>
    </citation>
    <scope>NUCLEOTIDE SEQUENCE [LARGE SCALE GENOMIC DNA]</scope>
    <source>
        <strain evidence="9 10">1.7048</strain>
    </source>
</reference>
<dbReference type="InterPro" id="IPR051310">
    <property type="entry name" value="MCP_chemotaxis"/>
</dbReference>
<keyword evidence="10" id="KW-1185">Reference proteome</keyword>
<dbReference type="PANTHER" id="PTHR43531">
    <property type="entry name" value="PROTEIN ICFG"/>
    <property type="match status" value="1"/>
</dbReference>
<dbReference type="InterPro" id="IPR029151">
    <property type="entry name" value="Sensor-like_sf"/>
</dbReference>
<sequence>MAQSTVRHPLWIKITAYGFAAVLFSAAAIGSIAWYRQSESTADTLDREAAADLGLVETDMAAQRKTAATLAVALAGEPDMAGLIEANSRDAIINRYATSMPSIIQDGGVTLITVVNAKGEAVARIHTPDKFGDDMTSRRKTVVEAIKTGRLVAGIEPGRNAVSMFASAPVKRDGAVVGVVDAGTALTNSYFARLAKDIGGEIAVHVNVDGQLVKQASTFDGTLLSDESLQPVLEGESVRSEISLAGRYYVVNARPLTNFSGATIGVVEIASDVTEVIQEAQEALWISIGGTLIVSLFSLIGFFVFARSLASVIGNITSTMTKLANGDLAATVEGGNRPDEVGAMARAVQVFKDNALRSRDLEQQAERDRSASEKERQRTIDADRDRTAAMAQATSGLANGLKRLSSGDLSFQLTERFADDFESLRADFNLAVDQLRRTLSSVADATSSIDGGSREISRSADDLSRRTEQQAASLEQTAAALDQITANVSNSSKRAEEARAVAVQANENARLSGAVVSDAVDAMSKIEQSSNQISSIIGVIDEIAFQTNLLALNAGVEAARAGEAGKGFAVVAQEVRELAQRSAQAAKEIKELIRNSSGEVQSGVKLVSQTGDALKTIEGFIVTINQHMDAIATSAREQSVGLSEVNTAVNQMDQVTQQNAAMVEETNAAGSTLATEAARLKDLVSHFQLGSGAPTFAQAVNAGPASHAVSTTLQRKPVAAAAGTSHPAPSPARSMVNRVARAFTAKSGVNAAPVSEGWEEF</sequence>
<dbReference type="EMBL" id="MKIP01000044">
    <property type="protein sequence ID" value="OLP59752.1"/>
    <property type="molecule type" value="Genomic_DNA"/>
</dbReference>
<evidence type="ECO:0000256" key="3">
    <source>
        <dbReference type="ARBA" id="ARBA00029447"/>
    </source>
</evidence>
<keyword evidence="6" id="KW-0472">Membrane</keyword>
<evidence type="ECO:0000259" key="8">
    <source>
        <dbReference type="PROSITE" id="PS50885"/>
    </source>
</evidence>
<proteinExistence type="inferred from homology"/>
<name>A0A1Q9AWA1_9HYPH</name>
<evidence type="ECO:0000256" key="5">
    <source>
        <dbReference type="SAM" id="MobiDB-lite"/>
    </source>
</evidence>
<comment type="similarity">
    <text evidence="3">Belongs to the methyl-accepting chemotaxis (MCP) protein family.</text>
</comment>
<dbReference type="PROSITE" id="PS50111">
    <property type="entry name" value="CHEMOTAXIS_TRANSDUC_2"/>
    <property type="match status" value="1"/>
</dbReference>
<keyword evidence="6" id="KW-1133">Transmembrane helix</keyword>
<dbReference type="Proteomes" id="UP000186364">
    <property type="component" value="Unassembled WGS sequence"/>
</dbReference>
<feature type="compositionally biased region" description="Basic and acidic residues" evidence="5">
    <location>
        <begin position="452"/>
        <end position="468"/>
    </location>
</feature>
<feature type="transmembrane region" description="Helical" evidence="6">
    <location>
        <begin position="12"/>
        <end position="35"/>
    </location>
</feature>
<dbReference type="Pfam" id="PF00672">
    <property type="entry name" value="HAMP"/>
    <property type="match status" value="1"/>
</dbReference>
<accession>A0A1Q9AWA1</accession>
<feature type="region of interest" description="Disordered" evidence="5">
    <location>
        <begin position="361"/>
        <end position="383"/>
    </location>
</feature>
<dbReference type="CDD" id="cd11386">
    <property type="entry name" value="MCP_signal"/>
    <property type="match status" value="1"/>
</dbReference>